<keyword evidence="3" id="KW-1185">Reference proteome</keyword>
<dbReference type="PROSITE" id="PS50011">
    <property type="entry name" value="PROTEIN_KINASE_DOM"/>
    <property type="match status" value="1"/>
</dbReference>
<proteinExistence type="predicted"/>
<dbReference type="SUPFAM" id="SSF56112">
    <property type="entry name" value="Protein kinase-like (PK-like)"/>
    <property type="match status" value="1"/>
</dbReference>
<dbReference type="EMBL" id="HE797104">
    <property type="protein sequence ID" value="CCM03212.1"/>
    <property type="molecule type" value="Genomic_DNA"/>
</dbReference>
<dbReference type="GeneID" id="24098123"/>
<evidence type="ECO:0000313" key="2">
    <source>
        <dbReference type="EMBL" id="CCM03212.1"/>
    </source>
</evidence>
<dbReference type="PROSITE" id="PS00108">
    <property type="entry name" value="PROTEIN_KINASE_ST"/>
    <property type="match status" value="1"/>
</dbReference>
<dbReference type="STRING" id="599839.J4HXC4"/>
<organism evidence="2 3">
    <name type="scientific">Fibroporia radiculosa</name>
    <dbReference type="NCBI Taxonomy" id="599839"/>
    <lineage>
        <taxon>Eukaryota</taxon>
        <taxon>Fungi</taxon>
        <taxon>Dikarya</taxon>
        <taxon>Basidiomycota</taxon>
        <taxon>Agaricomycotina</taxon>
        <taxon>Agaricomycetes</taxon>
        <taxon>Polyporales</taxon>
        <taxon>Fibroporiaceae</taxon>
        <taxon>Fibroporia</taxon>
    </lineage>
</organism>
<reference evidence="2 3" key="1">
    <citation type="journal article" date="2012" name="Appl. Environ. Microbiol.">
        <title>Short-read sequencing for genomic analysis of the brown rot fungus Fibroporia radiculosa.</title>
        <authorList>
            <person name="Tang J.D."/>
            <person name="Perkins A.D."/>
            <person name="Sonstegard T.S."/>
            <person name="Schroeder S.G."/>
            <person name="Burgess S.C."/>
            <person name="Diehl S.V."/>
        </authorList>
    </citation>
    <scope>NUCLEOTIDE SEQUENCE [LARGE SCALE GENOMIC DNA]</scope>
    <source>
        <strain evidence="2 3">TFFH 294</strain>
    </source>
</reference>
<name>J4HXC4_9APHY</name>
<dbReference type="InterPro" id="IPR051681">
    <property type="entry name" value="Ser/Thr_Kinases-Pseudokinases"/>
</dbReference>
<gene>
    <name evidence="2" type="ORF">FIBRA_05336</name>
</gene>
<dbReference type="InterPro" id="IPR001245">
    <property type="entry name" value="Ser-Thr/Tyr_kinase_cat_dom"/>
</dbReference>
<dbReference type="Proteomes" id="UP000006352">
    <property type="component" value="Unassembled WGS sequence"/>
</dbReference>
<dbReference type="OrthoDB" id="2791079at2759"/>
<dbReference type="HOGENOM" id="CLU_000288_7_18_1"/>
<dbReference type="PANTHER" id="PTHR44329">
    <property type="entry name" value="SERINE/THREONINE-PROTEIN KINASE TNNI3K-RELATED"/>
    <property type="match status" value="1"/>
</dbReference>
<dbReference type="GO" id="GO:0004674">
    <property type="term" value="F:protein serine/threonine kinase activity"/>
    <property type="evidence" value="ECO:0007669"/>
    <property type="project" value="TreeGrafter"/>
</dbReference>
<dbReference type="Gene3D" id="1.10.510.10">
    <property type="entry name" value="Transferase(Phosphotransferase) domain 1"/>
    <property type="match status" value="1"/>
</dbReference>
<dbReference type="InterPro" id="IPR011009">
    <property type="entry name" value="Kinase-like_dom_sf"/>
</dbReference>
<sequence length="505" mass="57893">MAPAALPLLKILRRKIVRTTITEPIPSAPYYWFEERSVLGEMIRRVYVYKEVISILHTFSLSSTFSVDASKPSLMGYKSSNHDDVVPRRGVHRWYEEFRNAVEKWSRLDLVQSLASHHDIAKEIRGFIRRHPTRHHWGASDLPHNWETSGIIPAVVTLMKSSDNVEKVMHIEATTAESVIEILDKVLDVQNEYIDRIASSIQHTLQRLCRKFAYLPSSCHLAPSRVRFLGRERVASTSFGGVWRGELASESEPSTMTVALKGFYFQNREELENIRKQFYREAILWKQLHHTNIVPFLGVSATDTMELMFVSPWMDNGDIVSYLEKHPEVERVSKIMNIVDGLSYLHTRNIIHGDLKSANILVNRVGVPCLADFGLSTVIYNADTVNITSRTTGRAGTLRWMAPELFDPERFGRDHAYLAHETDVYALAMVMVEVFTLNLPFAEVKRDQAVQYMVVQGKRPSRTPEMDSYGLNDGIWKLMTECWDADYSRRPALPDVHTRLLMSTV</sequence>
<dbReference type="SMART" id="SM00220">
    <property type="entry name" value="S_TKc"/>
    <property type="match status" value="1"/>
</dbReference>
<evidence type="ECO:0000259" key="1">
    <source>
        <dbReference type="PROSITE" id="PS50011"/>
    </source>
</evidence>
<protein>
    <recommendedName>
        <fullName evidence="1">Protein kinase domain-containing protein</fullName>
    </recommendedName>
</protein>
<dbReference type="InterPro" id="IPR008271">
    <property type="entry name" value="Ser/Thr_kinase_AS"/>
</dbReference>
<dbReference type="RefSeq" id="XP_012182495.1">
    <property type="nucleotide sequence ID" value="XM_012327105.1"/>
</dbReference>
<dbReference type="GO" id="GO:0005524">
    <property type="term" value="F:ATP binding"/>
    <property type="evidence" value="ECO:0007669"/>
    <property type="project" value="InterPro"/>
</dbReference>
<evidence type="ECO:0000313" key="3">
    <source>
        <dbReference type="Proteomes" id="UP000006352"/>
    </source>
</evidence>
<dbReference type="InterPro" id="IPR000719">
    <property type="entry name" value="Prot_kinase_dom"/>
</dbReference>
<accession>J4HXC4</accession>
<dbReference type="Pfam" id="PF07714">
    <property type="entry name" value="PK_Tyr_Ser-Thr"/>
    <property type="match status" value="1"/>
</dbReference>
<feature type="domain" description="Protein kinase" evidence="1">
    <location>
        <begin position="228"/>
        <end position="500"/>
    </location>
</feature>
<dbReference type="InParanoid" id="J4HXC4"/>
<dbReference type="AlphaFoldDB" id="J4HXC4"/>